<dbReference type="Pfam" id="PF01656">
    <property type="entry name" value="CbiA"/>
    <property type="match status" value="1"/>
</dbReference>
<evidence type="ECO:0000313" key="3">
    <source>
        <dbReference type="EMBL" id="MBO2442891.1"/>
    </source>
</evidence>
<feature type="domain" description="CobQ/CobB/MinD/ParA nucleotide binding" evidence="2">
    <location>
        <begin position="148"/>
        <end position="191"/>
    </location>
</feature>
<dbReference type="RefSeq" id="WP_208271201.1">
    <property type="nucleotide sequence ID" value="NZ_BAAAGM010000069.1"/>
</dbReference>
<evidence type="ECO:0000313" key="4">
    <source>
        <dbReference type="Proteomes" id="UP000666915"/>
    </source>
</evidence>
<dbReference type="Gene3D" id="3.40.50.300">
    <property type="entry name" value="P-loop containing nucleotide triphosphate hydrolases"/>
    <property type="match status" value="1"/>
</dbReference>
<comment type="caution">
    <text evidence="3">The sequence shown here is derived from an EMBL/GenBank/DDBJ whole genome shotgun (WGS) entry which is preliminary data.</text>
</comment>
<reference evidence="3 4" key="1">
    <citation type="submission" date="2021-03" db="EMBL/GenBank/DDBJ databases">
        <authorList>
            <person name="Kanchanasin P."/>
            <person name="Saeng-In P."/>
            <person name="Phongsopitanun W."/>
            <person name="Yuki M."/>
            <person name="Kudo T."/>
            <person name="Ohkuma M."/>
            <person name="Tanasupawat S."/>
        </authorList>
    </citation>
    <scope>NUCLEOTIDE SEQUENCE [LARGE SCALE GENOMIC DNA]</scope>
    <source>
        <strain evidence="3 4">L46</strain>
    </source>
</reference>
<evidence type="ECO:0000256" key="1">
    <source>
        <dbReference type="SAM" id="MobiDB-lite"/>
    </source>
</evidence>
<name>A0ABS3R9Q6_9ACTN</name>
<dbReference type="PANTHER" id="PTHR43384">
    <property type="entry name" value="SEPTUM SITE-DETERMINING PROTEIN MIND HOMOLOG, CHLOROPLASTIC-RELATED"/>
    <property type="match status" value="1"/>
</dbReference>
<protein>
    <recommendedName>
        <fullName evidence="2">CobQ/CobB/MinD/ParA nucleotide binding domain-containing protein</fullName>
    </recommendedName>
</protein>
<gene>
    <name evidence="3" type="ORF">J4557_35730</name>
</gene>
<organism evidence="3 4">
    <name type="scientific">Actinomadura nitritigenes</name>
    <dbReference type="NCBI Taxonomy" id="134602"/>
    <lineage>
        <taxon>Bacteria</taxon>
        <taxon>Bacillati</taxon>
        <taxon>Actinomycetota</taxon>
        <taxon>Actinomycetes</taxon>
        <taxon>Streptosporangiales</taxon>
        <taxon>Thermomonosporaceae</taxon>
        <taxon>Actinomadura</taxon>
    </lineage>
</organism>
<keyword evidence="4" id="KW-1185">Reference proteome</keyword>
<accession>A0ABS3R9Q6</accession>
<feature type="region of interest" description="Disordered" evidence="1">
    <location>
        <begin position="1"/>
        <end position="110"/>
    </location>
</feature>
<evidence type="ECO:0000259" key="2">
    <source>
        <dbReference type="Pfam" id="PF01656"/>
    </source>
</evidence>
<dbReference type="Proteomes" id="UP000666915">
    <property type="component" value="Unassembled WGS sequence"/>
</dbReference>
<dbReference type="InterPro" id="IPR050625">
    <property type="entry name" value="ParA/MinD_ATPase"/>
</dbReference>
<dbReference type="InterPro" id="IPR002586">
    <property type="entry name" value="CobQ/CobB/MinD/ParA_Nub-bd_dom"/>
</dbReference>
<dbReference type="SUPFAM" id="SSF52540">
    <property type="entry name" value="P-loop containing nucleoside triphosphate hydrolases"/>
    <property type="match status" value="1"/>
</dbReference>
<feature type="compositionally biased region" description="Pro residues" evidence="1">
    <location>
        <begin position="11"/>
        <end position="41"/>
    </location>
</feature>
<dbReference type="EMBL" id="JAGEOK010000028">
    <property type="protein sequence ID" value="MBO2442891.1"/>
    <property type="molecule type" value="Genomic_DNA"/>
</dbReference>
<feature type="compositionally biased region" description="Basic and acidic residues" evidence="1">
    <location>
        <begin position="98"/>
        <end position="109"/>
    </location>
</feature>
<dbReference type="InterPro" id="IPR027417">
    <property type="entry name" value="P-loop_NTPase"/>
</dbReference>
<proteinExistence type="predicted"/>
<sequence>MARQPEVPAQPGVPPGPLDAAPSMPPQAEVPPQPKASPPTPALSEPHSQAPSAPAPEPLADIPPHSVPESPQVRPSVPNGATNRFTTPPGGVPAPQDLVRRNPHGDPMARRLGRGVRRAMGASAAGQVRELAQLTAQIGVPVPSSRRIAVTSIRGGAGKSTIAALVAGILRQYRPDRVLAIDADPGLGSLALRIGVNAPSSLRDLAAARPQSWEETAAHLGRTPEGLFVLPAAPKGTVADDLDHATFQHGTGRLGRYFSTTVIDCGGGLVSELQRGILHGAHAQVFVTPGTPDGALSARAALNWMALNGYGPLLQRTVVALVSHTPNPDADLDRAAHLLQSGTLPVTLLPFDRHLAAGIAIAPERVSMPTHAAATRIAADVFTRSLSA</sequence>
<dbReference type="PANTHER" id="PTHR43384:SF14">
    <property type="entry name" value="ESX-1 SECRETION-ASSOCIATED PROTEIN ESPI"/>
    <property type="match status" value="1"/>
</dbReference>